<evidence type="ECO:0000313" key="2">
    <source>
        <dbReference type="Proteomes" id="UP000277204"/>
    </source>
</evidence>
<reference evidence="1 2" key="1">
    <citation type="submission" date="2018-11" db="EMBL/GenBank/DDBJ databases">
        <authorList>
            <consortium name="Pathogen Informatics"/>
        </authorList>
    </citation>
    <scope>NUCLEOTIDE SEQUENCE [LARGE SCALE GENOMIC DNA]</scope>
    <source>
        <strain evidence="1 2">Zambia</strain>
    </source>
</reference>
<sequence>MRTSTSEGKHRIQWTARNQLEDWNFEGDLAVLSHTHEQMQMKTTSVALFSAAVSLNIHEEKDKIFKYNTENTNQVTLEEVKILTYLVDVIAEQGGSDADVKARTDKARTTFLRSKNI</sequence>
<evidence type="ECO:0000313" key="1">
    <source>
        <dbReference type="EMBL" id="VDO78851.1"/>
    </source>
</evidence>
<proteinExistence type="predicted"/>
<dbReference type="AlphaFoldDB" id="A0A183LVW8"/>
<name>A0A183LVW8_9TREM</name>
<accession>A0A183LVW8</accession>
<organism evidence="1 2">
    <name type="scientific">Schistosoma margrebowiei</name>
    <dbReference type="NCBI Taxonomy" id="48269"/>
    <lineage>
        <taxon>Eukaryota</taxon>
        <taxon>Metazoa</taxon>
        <taxon>Spiralia</taxon>
        <taxon>Lophotrochozoa</taxon>
        <taxon>Platyhelminthes</taxon>
        <taxon>Trematoda</taxon>
        <taxon>Digenea</taxon>
        <taxon>Strigeidida</taxon>
        <taxon>Schistosomatoidea</taxon>
        <taxon>Schistosomatidae</taxon>
        <taxon>Schistosoma</taxon>
    </lineage>
</organism>
<dbReference type="EMBL" id="UZAI01003320">
    <property type="protein sequence ID" value="VDO78851.1"/>
    <property type="molecule type" value="Genomic_DNA"/>
</dbReference>
<dbReference type="Proteomes" id="UP000277204">
    <property type="component" value="Unassembled WGS sequence"/>
</dbReference>
<protein>
    <submittedName>
        <fullName evidence="1">Uncharacterized protein</fullName>
    </submittedName>
</protein>
<gene>
    <name evidence="1" type="ORF">SMRZ_LOCUS7943</name>
</gene>
<keyword evidence="2" id="KW-1185">Reference proteome</keyword>